<dbReference type="GeneID" id="19201075"/>
<proteinExistence type="predicted"/>
<dbReference type="RefSeq" id="XP_007769522.1">
    <property type="nucleotide sequence ID" value="XM_007771332.1"/>
</dbReference>
<gene>
    <name evidence="1" type="ORF">CONPUDRAFT_137727</name>
</gene>
<name>A0A5M3MPX4_CONPW</name>
<organism evidence="1 2">
    <name type="scientific">Coniophora puteana (strain RWD-64-598)</name>
    <name type="common">Brown rot fungus</name>
    <dbReference type="NCBI Taxonomy" id="741705"/>
    <lineage>
        <taxon>Eukaryota</taxon>
        <taxon>Fungi</taxon>
        <taxon>Dikarya</taxon>
        <taxon>Basidiomycota</taxon>
        <taxon>Agaricomycotina</taxon>
        <taxon>Agaricomycetes</taxon>
        <taxon>Agaricomycetidae</taxon>
        <taxon>Boletales</taxon>
        <taxon>Coniophorineae</taxon>
        <taxon>Coniophoraceae</taxon>
        <taxon>Coniophora</taxon>
    </lineage>
</organism>
<dbReference type="EMBL" id="JH711579">
    <property type="protein sequence ID" value="EIW80611.1"/>
    <property type="molecule type" value="Genomic_DNA"/>
</dbReference>
<protein>
    <submittedName>
        <fullName evidence="1">Uncharacterized protein</fullName>
    </submittedName>
</protein>
<dbReference type="Proteomes" id="UP000053558">
    <property type="component" value="Unassembled WGS sequence"/>
</dbReference>
<evidence type="ECO:0000313" key="2">
    <source>
        <dbReference type="Proteomes" id="UP000053558"/>
    </source>
</evidence>
<dbReference type="KEGG" id="cput:CONPUDRAFT_137727"/>
<keyword evidence="2" id="KW-1185">Reference proteome</keyword>
<accession>A0A5M3MPX4</accession>
<comment type="caution">
    <text evidence="1">The sequence shown here is derived from an EMBL/GenBank/DDBJ whole genome shotgun (WGS) entry which is preliminary data.</text>
</comment>
<reference evidence="2" key="1">
    <citation type="journal article" date="2012" name="Science">
        <title>The Paleozoic origin of enzymatic lignin decomposition reconstructed from 31 fungal genomes.</title>
        <authorList>
            <person name="Floudas D."/>
            <person name="Binder M."/>
            <person name="Riley R."/>
            <person name="Barry K."/>
            <person name="Blanchette R.A."/>
            <person name="Henrissat B."/>
            <person name="Martinez A.T."/>
            <person name="Otillar R."/>
            <person name="Spatafora J.W."/>
            <person name="Yadav J.S."/>
            <person name="Aerts A."/>
            <person name="Benoit I."/>
            <person name="Boyd A."/>
            <person name="Carlson A."/>
            <person name="Copeland A."/>
            <person name="Coutinho P.M."/>
            <person name="de Vries R.P."/>
            <person name="Ferreira P."/>
            <person name="Findley K."/>
            <person name="Foster B."/>
            <person name="Gaskell J."/>
            <person name="Glotzer D."/>
            <person name="Gorecki P."/>
            <person name="Heitman J."/>
            <person name="Hesse C."/>
            <person name="Hori C."/>
            <person name="Igarashi K."/>
            <person name="Jurgens J.A."/>
            <person name="Kallen N."/>
            <person name="Kersten P."/>
            <person name="Kohler A."/>
            <person name="Kuees U."/>
            <person name="Kumar T.K.A."/>
            <person name="Kuo A."/>
            <person name="LaButti K."/>
            <person name="Larrondo L.F."/>
            <person name="Lindquist E."/>
            <person name="Ling A."/>
            <person name="Lombard V."/>
            <person name="Lucas S."/>
            <person name="Lundell T."/>
            <person name="Martin R."/>
            <person name="McLaughlin D.J."/>
            <person name="Morgenstern I."/>
            <person name="Morin E."/>
            <person name="Murat C."/>
            <person name="Nagy L.G."/>
            <person name="Nolan M."/>
            <person name="Ohm R.A."/>
            <person name="Patyshakuliyeva A."/>
            <person name="Rokas A."/>
            <person name="Ruiz-Duenas F.J."/>
            <person name="Sabat G."/>
            <person name="Salamov A."/>
            <person name="Samejima M."/>
            <person name="Schmutz J."/>
            <person name="Slot J.C."/>
            <person name="St John F."/>
            <person name="Stenlid J."/>
            <person name="Sun H."/>
            <person name="Sun S."/>
            <person name="Syed K."/>
            <person name="Tsang A."/>
            <person name="Wiebenga A."/>
            <person name="Young D."/>
            <person name="Pisabarro A."/>
            <person name="Eastwood D.C."/>
            <person name="Martin F."/>
            <person name="Cullen D."/>
            <person name="Grigoriev I.V."/>
            <person name="Hibbett D.S."/>
        </authorList>
    </citation>
    <scope>NUCLEOTIDE SEQUENCE [LARGE SCALE GENOMIC DNA]</scope>
    <source>
        <strain evidence="2">RWD-64-598 SS2</strain>
    </source>
</reference>
<sequence>MVADSPRARIPSVSPHYLAEAKNFKKITRAINILSNTFRVQRGRASGCNFALDFDGGAYIQGRKTNCEKLM</sequence>
<evidence type="ECO:0000313" key="1">
    <source>
        <dbReference type="EMBL" id="EIW80611.1"/>
    </source>
</evidence>
<dbReference type="AlphaFoldDB" id="A0A5M3MPX4"/>